<dbReference type="SMART" id="SM00360">
    <property type="entry name" value="RRM"/>
    <property type="match status" value="3"/>
</dbReference>
<organism evidence="7 8">
    <name type="scientific">Seminavis robusta</name>
    <dbReference type="NCBI Taxonomy" id="568900"/>
    <lineage>
        <taxon>Eukaryota</taxon>
        <taxon>Sar</taxon>
        <taxon>Stramenopiles</taxon>
        <taxon>Ochrophyta</taxon>
        <taxon>Bacillariophyta</taxon>
        <taxon>Bacillariophyceae</taxon>
        <taxon>Bacillariophycidae</taxon>
        <taxon>Naviculales</taxon>
        <taxon>Naviculaceae</taxon>
        <taxon>Seminavis</taxon>
    </lineage>
</organism>
<evidence type="ECO:0000313" key="7">
    <source>
        <dbReference type="EMBL" id="CAB9496331.1"/>
    </source>
</evidence>
<feature type="compositionally biased region" description="Basic and acidic residues" evidence="5">
    <location>
        <begin position="117"/>
        <end position="129"/>
    </location>
</feature>
<accession>A0A9N8H0M2</accession>
<dbReference type="SUPFAM" id="SSF54928">
    <property type="entry name" value="RNA-binding domain, RBD"/>
    <property type="match status" value="2"/>
</dbReference>
<dbReference type="CDD" id="cd12230">
    <property type="entry name" value="RRM1_U2AF65"/>
    <property type="match status" value="1"/>
</dbReference>
<comment type="caution">
    <text evidence="7">The sequence shown here is derived from an EMBL/GenBank/DDBJ whole genome shotgun (WGS) entry which is preliminary data.</text>
</comment>
<dbReference type="GO" id="GO:0008380">
    <property type="term" value="P:RNA splicing"/>
    <property type="evidence" value="ECO:0007669"/>
    <property type="project" value="UniProtKB-KW"/>
</dbReference>
<evidence type="ECO:0000256" key="1">
    <source>
        <dbReference type="ARBA" id="ARBA00022664"/>
    </source>
</evidence>
<protein>
    <submittedName>
        <fullName evidence="7">Splicing factor U2af large subunit</fullName>
    </submittedName>
</protein>
<dbReference type="CDD" id="cd12231">
    <property type="entry name" value="RRM2_U2AF65"/>
    <property type="match status" value="1"/>
</dbReference>
<dbReference type="OrthoDB" id="272703at2759"/>
<feature type="region of interest" description="Disordered" evidence="5">
    <location>
        <begin position="1"/>
        <end position="143"/>
    </location>
</feature>
<dbReference type="GO" id="GO:0003723">
    <property type="term" value="F:RNA binding"/>
    <property type="evidence" value="ECO:0007669"/>
    <property type="project" value="UniProtKB-UniRule"/>
</dbReference>
<dbReference type="InterPro" id="IPR035979">
    <property type="entry name" value="RBD_domain_sf"/>
</dbReference>
<keyword evidence="8" id="KW-1185">Reference proteome</keyword>
<dbReference type="CDD" id="cd12232">
    <property type="entry name" value="RRM3_U2AF65"/>
    <property type="match status" value="1"/>
</dbReference>
<evidence type="ECO:0000256" key="5">
    <source>
        <dbReference type="SAM" id="MobiDB-lite"/>
    </source>
</evidence>
<feature type="domain" description="RRM" evidence="6">
    <location>
        <begin position="342"/>
        <end position="422"/>
    </location>
</feature>
<dbReference type="EMBL" id="CAICTM010000004">
    <property type="protein sequence ID" value="CAB9496331.1"/>
    <property type="molecule type" value="Genomic_DNA"/>
</dbReference>
<dbReference type="AlphaFoldDB" id="A0A9N8H0M2"/>
<dbReference type="Proteomes" id="UP001153069">
    <property type="component" value="Unassembled WGS sequence"/>
</dbReference>
<dbReference type="InterPro" id="IPR000504">
    <property type="entry name" value="RRM_dom"/>
</dbReference>
<feature type="compositionally biased region" description="Gly residues" evidence="5">
    <location>
        <begin position="60"/>
        <end position="78"/>
    </location>
</feature>
<feature type="compositionally biased region" description="Gly residues" evidence="5">
    <location>
        <begin position="20"/>
        <end position="32"/>
    </location>
</feature>
<evidence type="ECO:0000313" key="8">
    <source>
        <dbReference type="Proteomes" id="UP001153069"/>
    </source>
</evidence>
<dbReference type="GO" id="GO:0006397">
    <property type="term" value="P:mRNA processing"/>
    <property type="evidence" value="ECO:0007669"/>
    <property type="project" value="UniProtKB-KW"/>
</dbReference>
<name>A0A9N8H0M2_9STRA</name>
<dbReference type="FunFam" id="3.30.70.330:FF:000097">
    <property type="entry name" value="U2 snRNP auxiliary factor large subunit"/>
    <property type="match status" value="1"/>
</dbReference>
<dbReference type="PROSITE" id="PS50102">
    <property type="entry name" value="RRM"/>
    <property type="match status" value="2"/>
</dbReference>
<keyword evidence="3" id="KW-0508">mRNA splicing</keyword>
<dbReference type="Gene3D" id="3.30.70.330">
    <property type="match status" value="3"/>
</dbReference>
<proteinExistence type="predicted"/>
<feature type="domain" description="RRM" evidence="6">
    <location>
        <begin position="217"/>
        <end position="308"/>
    </location>
</feature>
<evidence type="ECO:0000259" key="6">
    <source>
        <dbReference type="PROSITE" id="PS50102"/>
    </source>
</evidence>
<evidence type="ECO:0000256" key="2">
    <source>
        <dbReference type="ARBA" id="ARBA00022884"/>
    </source>
</evidence>
<keyword evidence="2 4" id="KW-0694">RNA-binding</keyword>
<gene>
    <name evidence="7" type="ORF">SEMRO_4_G003060.1</name>
</gene>
<dbReference type="InterPro" id="IPR012677">
    <property type="entry name" value="Nucleotide-bd_a/b_plait_sf"/>
</dbReference>
<evidence type="ECO:0000256" key="3">
    <source>
        <dbReference type="ARBA" id="ARBA00023187"/>
    </source>
</evidence>
<sequence length="647" mass="69698">MSGRGRGISNKPAWMTRAEGPGGDNGGGGGAPPMGDRYDDRGPPPRDRGPPPRRGYDGPPRGGGGGGFDRGGGGGGFDRGGRYDDFRDRGPPRGGDYRGERRDFHNDRRGPPPPRRGGGDFDHRRDNNNRRGGPIPNHKNPGTIFFRSFEEEQHWVEERRRKRLARKSKFDITPTPEQAAADAAMVALSNPAATDFAGINANDRNFSAVPQQTRHARRLYIGQLPPNVTEQELHVFFRDAIDRAILPNSPGTVNGQMQEDPILSVYINHERKFSFLEFKSVEMTTACMELDGIDINGKGKVKVKRPNDYNPTMAPKANLAATPQLDISRLGIISGTVPDGPDKIFVGGLHYHLSADQVLELLQAFGKVKAFHLVKNDPDSETSKGYCFVEYIDPAATNLAVQGLNGMDLGGGKMLTARVAGERGGQAPSMLSPQADVMDAAVSPAASGGNLPPNANIVHGYDIELLVDAAMGKRPMPTAPMYLDSFGMPLTRLAPTPFAAAPAPQPPSTPQERKPSALDIANAALAAISGTPGAPSPGQAPPPPVSRILVLSNMVTEEDLASDDDYNGLCDEVREECMKFGRLHGMQIPRRADGTVQPSAILKIFLEYASVRDAQAAENELKGRKFGNNVVQTSFFSESEYAAGRLN</sequence>
<feature type="compositionally biased region" description="Basic and acidic residues" evidence="5">
    <location>
        <begin position="36"/>
        <end position="56"/>
    </location>
</feature>
<dbReference type="Pfam" id="PF00076">
    <property type="entry name" value="RRM_1"/>
    <property type="match status" value="1"/>
</dbReference>
<evidence type="ECO:0000256" key="4">
    <source>
        <dbReference type="PROSITE-ProRule" id="PRU00176"/>
    </source>
</evidence>
<reference evidence="7" key="1">
    <citation type="submission" date="2020-06" db="EMBL/GenBank/DDBJ databases">
        <authorList>
            <consortium name="Plant Systems Biology data submission"/>
        </authorList>
    </citation>
    <scope>NUCLEOTIDE SEQUENCE</scope>
    <source>
        <strain evidence="7">D6</strain>
    </source>
</reference>
<keyword evidence="1" id="KW-0507">mRNA processing</keyword>
<dbReference type="PANTHER" id="PTHR23139">
    <property type="entry name" value="RNA-BINDING PROTEIN"/>
    <property type="match status" value="1"/>
</dbReference>
<feature type="compositionally biased region" description="Basic and acidic residues" evidence="5">
    <location>
        <begin position="79"/>
        <end position="110"/>
    </location>
</feature>